<dbReference type="PANTHER" id="PTHR48081">
    <property type="entry name" value="AB HYDROLASE SUPERFAMILY PROTEIN C4A8.06C"/>
    <property type="match status" value="1"/>
</dbReference>
<dbReference type="Gene3D" id="3.40.50.1820">
    <property type="entry name" value="alpha/beta hydrolase"/>
    <property type="match status" value="1"/>
</dbReference>
<accession>A0A1H4KL33</accession>
<reference evidence="4" key="1">
    <citation type="submission" date="2016-10" db="EMBL/GenBank/DDBJ databases">
        <authorList>
            <person name="Varghese N."/>
            <person name="Submissions S."/>
        </authorList>
    </citation>
    <scope>NUCLEOTIDE SEQUENCE [LARGE SCALE GENOMIC DNA]</scope>
    <source>
        <strain evidence="4">ES.061</strain>
    </source>
</reference>
<gene>
    <name evidence="3" type="ORF">SAMN05216452_2292</name>
</gene>
<proteinExistence type="predicted"/>
<dbReference type="InterPro" id="IPR049492">
    <property type="entry name" value="BD-FAE-like_dom"/>
</dbReference>
<evidence type="ECO:0000313" key="4">
    <source>
        <dbReference type="Proteomes" id="UP000199064"/>
    </source>
</evidence>
<organism evidence="3 4">
    <name type="scientific">Nitratireductor aquibiodomus</name>
    <dbReference type="NCBI Taxonomy" id="204799"/>
    <lineage>
        <taxon>Bacteria</taxon>
        <taxon>Pseudomonadati</taxon>
        <taxon>Pseudomonadota</taxon>
        <taxon>Alphaproteobacteria</taxon>
        <taxon>Hyphomicrobiales</taxon>
        <taxon>Phyllobacteriaceae</taxon>
        <taxon>Nitratireductor</taxon>
    </lineage>
</organism>
<dbReference type="PANTHER" id="PTHR48081:SF33">
    <property type="entry name" value="KYNURENINE FORMAMIDASE"/>
    <property type="match status" value="1"/>
</dbReference>
<name>A0A1H4KL33_9HYPH</name>
<evidence type="ECO:0000256" key="1">
    <source>
        <dbReference type="ARBA" id="ARBA00022801"/>
    </source>
</evidence>
<evidence type="ECO:0000259" key="2">
    <source>
        <dbReference type="Pfam" id="PF20434"/>
    </source>
</evidence>
<dbReference type="SUPFAM" id="SSF53474">
    <property type="entry name" value="alpha/beta-Hydrolases"/>
    <property type="match status" value="1"/>
</dbReference>
<sequence>MFYRQVADWDDAYANGANIPQGERWPGVWVEPAQAYRDALSAAGRAKLDIPYGEGARNRFDLFLPEGRPAGLVVFIHGGFWLKLDKSYWSHLAAGAVDSGYAVAMPSYTLCPENSIAGIVREIGAAVSAAAERVDGPLILTGHSAGGHLASRMACETSPLPSGVRARLRHVLSISGVHDLRPMMKTAMNEGLRITPEEAQAESPALLAPMPGVKLTCWVGASERGEFLRQNALLANVWVGLGAETAAVEESDRHHFDVIDGLADSDHQIVRCLLTA</sequence>
<keyword evidence="1 3" id="KW-0378">Hydrolase</keyword>
<dbReference type="GO" id="GO:0016787">
    <property type="term" value="F:hydrolase activity"/>
    <property type="evidence" value="ECO:0007669"/>
    <property type="project" value="UniProtKB-KW"/>
</dbReference>
<dbReference type="Pfam" id="PF20434">
    <property type="entry name" value="BD-FAE"/>
    <property type="match status" value="1"/>
</dbReference>
<dbReference type="InterPro" id="IPR029058">
    <property type="entry name" value="AB_hydrolase_fold"/>
</dbReference>
<keyword evidence="4" id="KW-1185">Reference proteome</keyword>
<dbReference type="Proteomes" id="UP000199064">
    <property type="component" value="Unassembled WGS sequence"/>
</dbReference>
<evidence type="ECO:0000313" key="3">
    <source>
        <dbReference type="EMBL" id="SEB58622.1"/>
    </source>
</evidence>
<protein>
    <submittedName>
        <fullName evidence="3">Alpha/beta hydrolase fold</fullName>
    </submittedName>
</protein>
<dbReference type="AlphaFoldDB" id="A0A1H4KL33"/>
<dbReference type="RefSeq" id="WP_090329973.1">
    <property type="nucleotide sequence ID" value="NZ_FNSL01000001.1"/>
</dbReference>
<dbReference type="EMBL" id="FNSL01000001">
    <property type="protein sequence ID" value="SEB58622.1"/>
    <property type="molecule type" value="Genomic_DNA"/>
</dbReference>
<feature type="domain" description="BD-FAE-like" evidence="2">
    <location>
        <begin position="61"/>
        <end position="185"/>
    </location>
</feature>
<dbReference type="InterPro" id="IPR050300">
    <property type="entry name" value="GDXG_lipolytic_enzyme"/>
</dbReference>